<evidence type="ECO:0000256" key="1">
    <source>
        <dbReference type="ARBA" id="ARBA00004604"/>
    </source>
</evidence>
<accession>A0A1V8TI89</accession>
<feature type="compositionally biased region" description="Basic and acidic residues" evidence="4">
    <location>
        <begin position="54"/>
        <end position="63"/>
    </location>
</feature>
<feature type="compositionally biased region" description="Basic and acidic residues" evidence="4">
    <location>
        <begin position="87"/>
        <end position="98"/>
    </location>
</feature>
<reference evidence="6" key="1">
    <citation type="submission" date="2017-03" db="EMBL/GenBank/DDBJ databases">
        <title>Genomes of endolithic fungi from Antarctica.</title>
        <authorList>
            <person name="Coleine C."/>
            <person name="Masonjones S."/>
            <person name="Stajich J.E."/>
        </authorList>
    </citation>
    <scope>NUCLEOTIDE SEQUENCE [LARGE SCALE GENOMIC DNA]</scope>
    <source>
        <strain evidence="6">CCFEE 5527</strain>
    </source>
</reference>
<dbReference type="Proteomes" id="UP000192596">
    <property type="component" value="Unassembled WGS sequence"/>
</dbReference>
<feature type="compositionally biased region" description="Acidic residues" evidence="4">
    <location>
        <begin position="112"/>
        <end position="129"/>
    </location>
</feature>
<evidence type="ECO:0000256" key="3">
    <source>
        <dbReference type="ARBA" id="ARBA00023242"/>
    </source>
</evidence>
<feature type="region of interest" description="Disordered" evidence="4">
    <location>
        <begin position="1"/>
        <end position="272"/>
    </location>
</feature>
<feature type="region of interest" description="Disordered" evidence="4">
    <location>
        <begin position="452"/>
        <end position="566"/>
    </location>
</feature>
<feature type="compositionally biased region" description="Polar residues" evidence="4">
    <location>
        <begin position="764"/>
        <end position="778"/>
    </location>
</feature>
<feature type="compositionally biased region" description="Basic and acidic residues" evidence="4">
    <location>
        <begin position="696"/>
        <end position="711"/>
    </location>
</feature>
<dbReference type="OrthoDB" id="277439at2759"/>
<comment type="subcellular location">
    <subcellularLocation>
        <location evidence="1">Nucleus</location>
        <location evidence="1">Nucleolus</location>
    </subcellularLocation>
</comment>
<feature type="compositionally biased region" description="Basic and acidic residues" evidence="4">
    <location>
        <begin position="243"/>
        <end position="268"/>
    </location>
</feature>
<dbReference type="PANTHER" id="PTHR14150:SF12">
    <property type="entry name" value="U3 SMALL NUCLEOLAR RNA-ASSOCIATED PROTEIN 14 HOMOLOG A"/>
    <property type="match status" value="1"/>
</dbReference>
<dbReference type="Pfam" id="PF04615">
    <property type="entry name" value="Utp14"/>
    <property type="match status" value="1"/>
</dbReference>
<feature type="compositionally biased region" description="Acidic residues" evidence="4">
    <location>
        <begin position="547"/>
        <end position="563"/>
    </location>
</feature>
<keyword evidence="6" id="KW-1185">Reference proteome</keyword>
<sequence length="957" mass="105998">MAPRIARSSLPSAAPKAAKSKSKKRTQDAYAIAGHATASTTKSRSTRLGVVEDDGPKPKRRREEDEDEEDDEEDERSGGKSRKKRARNGDDEVEHGSDSEGNEWVAGGLADGDSDSDLDSDEAFGESDEEKFAGFSFRGGSGAAKPKAKKNKVANARNDGGFDLGDEDESEEEESDFGDEGVDLATMLDDNVDEALGSKDMTERDMDGESASDDSDEASDMDEEDDFSDLSADDADTEEDEDERHARLQDFVEALDKKAPQDKARVVGDEDGGLTVEDLLEDADLDKATLATFKPKRKSKAPQTLAAPLPKRQQDKIDREIATEKAKQQLDRWRDTVMQNRRAEFLQFPLKNADEAEPIGKDVFVPSQFEQPRTELEQNIQKIMEESGMVSKGAGTQAAEDAEQGILKAEELATNKLPIEEVLARRAHLRRARELLFREEVKAKRIAKIKSRSYRRVHRKERERQAQKERLDENGEEIPMDEDEKDVADRKRAAARMGTKHRDSKWAKSLKATDRAVWDESAKEGAVEQARRQEDLRKRVVGKDLSDDAESNMSDDDSDDQDGDGITFRSIDRLAAAESTAPEKGIGAMKFMRAADDRRKVANDEAIAQFKRDLNGDQSEQEEDDSIGRAIFGPASTAAKQATPKAVRPELEEGERSDDEARQDGEEETTTEIATQKKPRGILKKPNVEHSVVNKGVKDRRQRNDVKRPESDETSAWLEKPQVEDSAWLAKPKGKSSNVTNEEAMPMNAFTMAAIDHAPVSLATRPTTAAATDSTNNGAHDINSDSDAEQPEAMLSASALKKSQLHRAFAGDDVAAAFAAEKAALTQAEEEKEISTALPGWGTWTGAALSKHNRRAAAKQRHNPLYKTKLPGGVSAELRKDKFKDNVILSEKTGRKGKVYLAPILPHEFERKEEYERSLRLPVGAEWGTKEVVQRNVRPRVVVAKGRVVEAMERPRV</sequence>
<evidence type="ECO:0000313" key="5">
    <source>
        <dbReference type="EMBL" id="OQO11076.1"/>
    </source>
</evidence>
<feature type="compositionally biased region" description="Acidic residues" evidence="4">
    <location>
        <begin position="64"/>
        <end position="75"/>
    </location>
</feature>
<dbReference type="EMBL" id="NAJO01000007">
    <property type="protein sequence ID" value="OQO11076.1"/>
    <property type="molecule type" value="Genomic_DNA"/>
</dbReference>
<feature type="region of interest" description="Disordered" evidence="4">
    <location>
        <begin position="764"/>
        <end position="796"/>
    </location>
</feature>
<feature type="region of interest" description="Disordered" evidence="4">
    <location>
        <begin position="295"/>
        <end position="315"/>
    </location>
</feature>
<dbReference type="GO" id="GO:0032040">
    <property type="term" value="C:small-subunit processome"/>
    <property type="evidence" value="ECO:0007669"/>
    <property type="project" value="InterPro"/>
</dbReference>
<feature type="compositionally biased region" description="Basic and acidic residues" evidence="4">
    <location>
        <begin position="196"/>
        <end position="207"/>
    </location>
</feature>
<comment type="caution">
    <text evidence="5">The sequence shown here is derived from an EMBL/GenBank/DDBJ whole genome shotgun (WGS) entry which is preliminary data.</text>
</comment>
<protein>
    <submittedName>
        <fullName evidence="5">Uncharacterized protein</fullName>
    </submittedName>
</protein>
<proteinExistence type="predicted"/>
<feature type="compositionally biased region" description="Low complexity" evidence="4">
    <location>
        <begin position="1"/>
        <end position="17"/>
    </location>
</feature>
<feature type="compositionally biased region" description="Basic and acidic residues" evidence="4">
    <location>
        <begin position="500"/>
        <end position="546"/>
    </location>
</feature>
<dbReference type="AlphaFoldDB" id="A0A1V8TI89"/>
<keyword evidence="2" id="KW-0597">Phosphoprotein</keyword>
<evidence type="ECO:0000256" key="4">
    <source>
        <dbReference type="SAM" id="MobiDB-lite"/>
    </source>
</evidence>
<name>A0A1V8TI89_9PEZI</name>
<feature type="compositionally biased region" description="Low complexity" evidence="4">
    <location>
        <begin position="36"/>
        <end position="47"/>
    </location>
</feature>
<feature type="compositionally biased region" description="Basic and acidic residues" evidence="4">
    <location>
        <begin position="460"/>
        <end position="473"/>
    </location>
</feature>
<gene>
    <name evidence="5" type="ORF">B0A48_05331</name>
</gene>
<dbReference type="PANTHER" id="PTHR14150">
    <property type="entry name" value="U3 SMALL NUCLEOLAR RNA-ASSOCIATED PROTEIN 14"/>
    <property type="match status" value="1"/>
</dbReference>
<dbReference type="GO" id="GO:0006364">
    <property type="term" value="P:rRNA processing"/>
    <property type="evidence" value="ECO:0007669"/>
    <property type="project" value="InterPro"/>
</dbReference>
<dbReference type="InParanoid" id="A0A1V8TI89"/>
<dbReference type="FunCoup" id="A0A1V8TI89">
    <property type="interactions" value="1407"/>
</dbReference>
<dbReference type="InterPro" id="IPR006709">
    <property type="entry name" value="SSU_processome_Utp14"/>
</dbReference>
<feature type="region of interest" description="Disordered" evidence="4">
    <location>
        <begin position="609"/>
        <end position="740"/>
    </location>
</feature>
<organism evidence="5 6">
    <name type="scientific">Cryoendolithus antarcticus</name>
    <dbReference type="NCBI Taxonomy" id="1507870"/>
    <lineage>
        <taxon>Eukaryota</taxon>
        <taxon>Fungi</taxon>
        <taxon>Dikarya</taxon>
        <taxon>Ascomycota</taxon>
        <taxon>Pezizomycotina</taxon>
        <taxon>Dothideomycetes</taxon>
        <taxon>Dothideomycetidae</taxon>
        <taxon>Cladosporiales</taxon>
        <taxon>Cladosporiaceae</taxon>
        <taxon>Cryoendolithus</taxon>
    </lineage>
</organism>
<feature type="compositionally biased region" description="Acidic residues" evidence="4">
    <location>
        <begin position="164"/>
        <end position="182"/>
    </location>
</feature>
<evidence type="ECO:0000256" key="2">
    <source>
        <dbReference type="ARBA" id="ARBA00022553"/>
    </source>
</evidence>
<evidence type="ECO:0000313" key="6">
    <source>
        <dbReference type="Proteomes" id="UP000192596"/>
    </source>
</evidence>
<feature type="compositionally biased region" description="Acidic residues" evidence="4">
    <location>
        <begin position="208"/>
        <end position="242"/>
    </location>
</feature>
<feature type="compositionally biased region" description="Acidic residues" evidence="4">
    <location>
        <begin position="474"/>
        <end position="486"/>
    </location>
</feature>
<keyword evidence="3" id="KW-0539">Nucleus</keyword>
<dbReference type="STRING" id="1507870.A0A1V8TI89"/>